<dbReference type="PANTHER" id="PTHR35526">
    <property type="entry name" value="ANTI-SIGMA-F FACTOR RSBW-RELATED"/>
    <property type="match status" value="1"/>
</dbReference>
<keyword evidence="1" id="KW-0723">Serine/threonine-protein kinase</keyword>
<dbReference type="InterPro" id="IPR050267">
    <property type="entry name" value="Anti-sigma-factor_SerPK"/>
</dbReference>
<proteinExistence type="predicted"/>
<accession>A0A8T6ZCZ0</accession>
<gene>
    <name evidence="3" type="ORF">NH14_016010</name>
</gene>
<dbReference type="Proteomes" id="UP000030460">
    <property type="component" value="Unassembled WGS sequence"/>
</dbReference>
<dbReference type="Pfam" id="PF13581">
    <property type="entry name" value="HATPase_c_2"/>
    <property type="match status" value="1"/>
</dbReference>
<evidence type="ECO:0000313" key="4">
    <source>
        <dbReference type="Proteomes" id="UP000030460"/>
    </source>
</evidence>
<organism evidence="3 4">
    <name type="scientific">Paraburkholderia sacchari</name>
    <dbReference type="NCBI Taxonomy" id="159450"/>
    <lineage>
        <taxon>Bacteria</taxon>
        <taxon>Pseudomonadati</taxon>
        <taxon>Pseudomonadota</taxon>
        <taxon>Betaproteobacteria</taxon>
        <taxon>Burkholderiales</taxon>
        <taxon>Burkholderiaceae</taxon>
        <taxon>Paraburkholderia</taxon>
    </lineage>
</organism>
<dbReference type="OrthoDB" id="327549at2"/>
<dbReference type="EMBL" id="JTDB02000004">
    <property type="protein sequence ID" value="NLP62646.1"/>
    <property type="molecule type" value="Genomic_DNA"/>
</dbReference>
<sequence length="141" mass="15331">MNVSDRFDTQLTVHAPDIGGLVDSLDIFFAAHGLPHALLQSFAMAFDEVVSNIAAYGSAQQPIRIHVTVAADEVWAQVIDDGVAFDPLQLADPDVTSGVEDRAIGGLGVFLVKKMMDEVAYERREPYNCLSFAKRIAPARN</sequence>
<dbReference type="AlphaFoldDB" id="A0A8T6ZCZ0"/>
<dbReference type="GO" id="GO:0005524">
    <property type="term" value="F:ATP binding"/>
    <property type="evidence" value="ECO:0007669"/>
    <property type="project" value="UniProtKB-KW"/>
</dbReference>
<evidence type="ECO:0000313" key="3">
    <source>
        <dbReference type="EMBL" id="NLP62646.1"/>
    </source>
</evidence>
<dbReference type="RefSeq" id="WP_052148443.1">
    <property type="nucleotide sequence ID" value="NZ_CADFGF010000011.1"/>
</dbReference>
<dbReference type="SUPFAM" id="SSF55874">
    <property type="entry name" value="ATPase domain of HSP90 chaperone/DNA topoisomerase II/histidine kinase"/>
    <property type="match status" value="1"/>
</dbReference>
<protein>
    <submittedName>
        <fullName evidence="3">ATP-binding protein</fullName>
    </submittedName>
</protein>
<reference evidence="3" key="1">
    <citation type="journal article" date="2015" name="Genome Announc.">
        <title>Draft Genome Sequence of the Polyhydroxyalkanoate-Producing Bacterium Burkholderia sacchari LMG 19450 Isolated from Brazilian Sugarcane Plantation Soil.</title>
        <authorList>
            <person name="Alexandrino P.M."/>
            <person name="Mendonca T.T."/>
            <person name="Guaman Bautista L.P."/>
            <person name="Cherix J."/>
            <person name="Lozano-Sakalauskas G.C."/>
            <person name="Fujita A."/>
            <person name="Ramos Filho E."/>
            <person name="Long P."/>
            <person name="Padilla G."/>
            <person name="Taciro M.K."/>
            <person name="Gomez J.G."/>
            <person name="Silva L.F."/>
        </authorList>
    </citation>
    <scope>NUCLEOTIDE SEQUENCE</scope>
    <source>
        <strain evidence="3">LMG 19450</strain>
    </source>
</reference>
<keyword evidence="3" id="KW-0547">Nucleotide-binding</keyword>
<reference evidence="3" key="2">
    <citation type="submission" date="2020-04" db="EMBL/GenBank/DDBJ databases">
        <authorList>
            <person name="Alexandrino P."/>
            <person name="Mendonca T."/>
            <person name="Guaman L."/>
            <person name="Cherix J."/>
            <person name="Lozano-Sakalauskas G."/>
            <person name="Fujita A."/>
            <person name="Filho E.R."/>
            <person name="Long P."/>
            <person name="Padilla G."/>
            <person name="Taciro M.K."/>
            <person name="Gomez J.G."/>
            <person name="Silva L.F."/>
            <person name="Torres M."/>
        </authorList>
    </citation>
    <scope>NUCLEOTIDE SEQUENCE</scope>
    <source>
        <strain evidence="3">LMG 19450</strain>
    </source>
</reference>
<keyword evidence="4" id="KW-1185">Reference proteome</keyword>
<comment type="caution">
    <text evidence="3">The sequence shown here is derived from an EMBL/GenBank/DDBJ whole genome shotgun (WGS) entry which is preliminary data.</text>
</comment>
<dbReference type="GO" id="GO:0004674">
    <property type="term" value="F:protein serine/threonine kinase activity"/>
    <property type="evidence" value="ECO:0007669"/>
    <property type="project" value="UniProtKB-KW"/>
</dbReference>
<dbReference type="InterPro" id="IPR003594">
    <property type="entry name" value="HATPase_dom"/>
</dbReference>
<evidence type="ECO:0000256" key="1">
    <source>
        <dbReference type="ARBA" id="ARBA00022527"/>
    </source>
</evidence>
<dbReference type="CDD" id="cd16936">
    <property type="entry name" value="HATPase_RsbW-like"/>
    <property type="match status" value="1"/>
</dbReference>
<evidence type="ECO:0000259" key="2">
    <source>
        <dbReference type="Pfam" id="PF13581"/>
    </source>
</evidence>
<dbReference type="PANTHER" id="PTHR35526:SF6">
    <property type="entry name" value="SLR1861 PROTEIN"/>
    <property type="match status" value="1"/>
</dbReference>
<name>A0A8T6ZCZ0_9BURK</name>
<keyword evidence="1" id="KW-0808">Transferase</keyword>
<keyword evidence="3" id="KW-0067">ATP-binding</keyword>
<dbReference type="InterPro" id="IPR036890">
    <property type="entry name" value="HATPase_C_sf"/>
</dbReference>
<keyword evidence="1" id="KW-0418">Kinase</keyword>
<feature type="domain" description="Histidine kinase/HSP90-like ATPase" evidence="2">
    <location>
        <begin position="29"/>
        <end position="133"/>
    </location>
</feature>
<dbReference type="Gene3D" id="3.30.565.10">
    <property type="entry name" value="Histidine kinase-like ATPase, C-terminal domain"/>
    <property type="match status" value="1"/>
</dbReference>